<evidence type="ECO:0000259" key="6">
    <source>
        <dbReference type="SMART" id="SM00382"/>
    </source>
</evidence>
<dbReference type="InterPro" id="IPR003959">
    <property type="entry name" value="ATPase_AAA_core"/>
</dbReference>
<evidence type="ECO:0000256" key="2">
    <source>
        <dbReference type="ARBA" id="ARBA00022737"/>
    </source>
</evidence>
<sequence length="792" mass="87152">MSARRGRLSSNLDKEVYQVVRRILDERAQYDNSAPSSKTLNFAQIYDEIRNSNSSLNRKPKKLLEDSVARVLDTIRADEDAEQDESDEILDVPETAQRDSTVARTSNGLNRSIVGAWSSNNGAPSRSGSAASNPERKPREREQGRDRQVNGEPVPKKRKIEKERIIDKSYPTHVSFDDMGGVEPVAKELIRLLALPMKRPEFFTSQRLQPTRGILLHGPPGCGKTMLANALAAELKVNFINISAPSIVSGMSGESEKALRDHFEEAKRSAPCLMFIDEIDAVTPKRENAQREMEKRIVAQLLTCMDDLDLAKTDGKPVVVLAATNRVDSLDPALRRGGRFDKEIILPVPNEKVREQILRSLTKDWNLSDDIDFQMLAVRTPGCVGADLRDLVNTTVNVAINRYLDTVEEIAAREDSTSKTDGAAGNDMDIDSLPTSANNSSHHNVHPDLQSSRRILSYLSSHSTSSTTTSETPTSSLPNLPTNTLITSTDFLTALPRIQPSALREGFATTPSTTFADIGALQFHIDTLKNTLIRPIIYPSLFASLGLRSTASVLLWGPPGNGKTLLAKAVANASHANFISVKGPELLNKYVGESERAVRTLFSRARSSVPVIIFFDELDALVPRRDGMNSEASNRVVNTLLTELDGVGASREGIYIIAATNRPDVIDPAMLRPGRLETLLYVGLPGEEDRVDILRTLCKRFETLEFSEQLAELARSCTRFSGADLESLVRQASYAAIDRFCRENEAANVPSKGGALVTLEDFRVAKEKVQPSVSAEEHVRFKVLQEKLGGKG</sequence>
<accession>A0AAN7T911</accession>
<dbReference type="PROSITE" id="PS00674">
    <property type="entry name" value="AAA"/>
    <property type="match status" value="1"/>
</dbReference>
<feature type="region of interest" description="Disordered" evidence="5">
    <location>
        <begin position="77"/>
        <end position="165"/>
    </location>
</feature>
<dbReference type="InterPro" id="IPR003960">
    <property type="entry name" value="ATPase_AAA_CS"/>
</dbReference>
<dbReference type="Proteomes" id="UP001309876">
    <property type="component" value="Unassembled WGS sequence"/>
</dbReference>
<dbReference type="GO" id="GO:0005634">
    <property type="term" value="C:nucleus"/>
    <property type="evidence" value="ECO:0007669"/>
    <property type="project" value="TreeGrafter"/>
</dbReference>
<dbReference type="InterPro" id="IPR003593">
    <property type="entry name" value="AAA+_ATPase"/>
</dbReference>
<feature type="compositionally biased region" description="Polar residues" evidence="5">
    <location>
        <begin position="117"/>
        <end position="132"/>
    </location>
</feature>
<feature type="region of interest" description="Disordered" evidence="5">
    <location>
        <begin position="414"/>
        <end position="480"/>
    </location>
</feature>
<proteinExistence type="inferred from homology"/>
<gene>
    <name evidence="7" type="primary">RIX7</name>
    <name evidence="7" type="ORF">LTR05_001326</name>
</gene>
<feature type="compositionally biased region" description="Polar residues" evidence="5">
    <location>
        <begin position="98"/>
        <end position="110"/>
    </location>
</feature>
<organism evidence="7 8">
    <name type="scientific">Lithohypha guttulata</name>
    <dbReference type="NCBI Taxonomy" id="1690604"/>
    <lineage>
        <taxon>Eukaryota</taxon>
        <taxon>Fungi</taxon>
        <taxon>Dikarya</taxon>
        <taxon>Ascomycota</taxon>
        <taxon>Pezizomycotina</taxon>
        <taxon>Eurotiomycetes</taxon>
        <taxon>Chaetothyriomycetidae</taxon>
        <taxon>Chaetothyriales</taxon>
        <taxon>Trichomeriaceae</taxon>
        <taxon>Lithohypha</taxon>
    </lineage>
</organism>
<evidence type="ECO:0000313" key="8">
    <source>
        <dbReference type="Proteomes" id="UP001309876"/>
    </source>
</evidence>
<feature type="compositionally biased region" description="Basic and acidic residues" evidence="5">
    <location>
        <begin position="134"/>
        <end position="149"/>
    </location>
</feature>
<dbReference type="InterPro" id="IPR027417">
    <property type="entry name" value="P-loop_NTPase"/>
</dbReference>
<feature type="domain" description="AAA+ ATPase" evidence="6">
    <location>
        <begin position="210"/>
        <end position="350"/>
    </location>
</feature>
<feature type="compositionally biased region" description="Polar residues" evidence="5">
    <location>
        <begin position="433"/>
        <end position="442"/>
    </location>
</feature>
<keyword evidence="3" id="KW-0547">Nucleotide-binding</keyword>
<dbReference type="GO" id="GO:0042254">
    <property type="term" value="P:ribosome biogenesis"/>
    <property type="evidence" value="ECO:0007669"/>
    <property type="project" value="TreeGrafter"/>
</dbReference>
<evidence type="ECO:0000256" key="5">
    <source>
        <dbReference type="SAM" id="MobiDB-lite"/>
    </source>
</evidence>
<feature type="domain" description="AAA+ ATPase" evidence="6">
    <location>
        <begin position="549"/>
        <end position="686"/>
    </location>
</feature>
<dbReference type="GO" id="GO:1990275">
    <property type="term" value="F:preribosome binding"/>
    <property type="evidence" value="ECO:0007669"/>
    <property type="project" value="TreeGrafter"/>
</dbReference>
<dbReference type="AlphaFoldDB" id="A0AAN7T911"/>
<dbReference type="EMBL" id="JAVRRJ010000001">
    <property type="protein sequence ID" value="KAK5091146.1"/>
    <property type="molecule type" value="Genomic_DNA"/>
</dbReference>
<dbReference type="GO" id="GO:0003723">
    <property type="term" value="F:RNA binding"/>
    <property type="evidence" value="ECO:0007669"/>
    <property type="project" value="TreeGrafter"/>
</dbReference>
<evidence type="ECO:0000256" key="1">
    <source>
        <dbReference type="ARBA" id="ARBA00006914"/>
    </source>
</evidence>
<evidence type="ECO:0000313" key="7">
    <source>
        <dbReference type="EMBL" id="KAK5091146.1"/>
    </source>
</evidence>
<keyword evidence="2" id="KW-0677">Repeat</keyword>
<dbReference type="GO" id="GO:0005524">
    <property type="term" value="F:ATP binding"/>
    <property type="evidence" value="ECO:0007669"/>
    <property type="project" value="UniProtKB-KW"/>
</dbReference>
<dbReference type="InterPro" id="IPR041569">
    <property type="entry name" value="AAA_lid_3"/>
</dbReference>
<dbReference type="FunFam" id="3.40.50.300:FF:000365">
    <property type="entry name" value="Ribosome biogenesis ATPase RIX7"/>
    <property type="match status" value="1"/>
</dbReference>
<comment type="caution">
    <text evidence="7">The sequence shown here is derived from an EMBL/GenBank/DDBJ whole genome shotgun (WGS) entry which is preliminary data.</text>
</comment>
<protein>
    <submittedName>
        <fullName evidence="7">Ribosome biogenesis ATPase rix7</fullName>
    </submittedName>
</protein>
<name>A0AAN7T911_9EURO</name>
<feature type="compositionally biased region" description="Low complexity" evidence="5">
    <location>
        <begin position="456"/>
        <end position="480"/>
    </location>
</feature>
<dbReference type="Pfam" id="PF00004">
    <property type="entry name" value="AAA"/>
    <property type="match status" value="2"/>
</dbReference>
<evidence type="ECO:0000256" key="4">
    <source>
        <dbReference type="ARBA" id="ARBA00022840"/>
    </source>
</evidence>
<dbReference type="Gene3D" id="1.10.8.60">
    <property type="match status" value="2"/>
</dbReference>
<dbReference type="PANTHER" id="PTHR23077">
    <property type="entry name" value="AAA-FAMILY ATPASE"/>
    <property type="match status" value="1"/>
</dbReference>
<dbReference type="FunFam" id="3.40.50.300:FF:000018">
    <property type="entry name" value="Cell division control 48"/>
    <property type="match status" value="1"/>
</dbReference>
<dbReference type="Pfam" id="PF17862">
    <property type="entry name" value="AAA_lid_3"/>
    <property type="match status" value="2"/>
</dbReference>
<comment type="similarity">
    <text evidence="1">Belongs to the AAA ATPase family.</text>
</comment>
<dbReference type="Gene3D" id="3.40.50.300">
    <property type="entry name" value="P-loop containing nucleotide triphosphate hydrolases"/>
    <property type="match status" value="2"/>
</dbReference>
<dbReference type="PANTHER" id="PTHR23077:SF171">
    <property type="entry name" value="NUCLEAR VALOSIN-CONTAINING PROTEIN-LIKE"/>
    <property type="match status" value="1"/>
</dbReference>
<evidence type="ECO:0000256" key="3">
    <source>
        <dbReference type="ARBA" id="ARBA00022741"/>
    </source>
</evidence>
<dbReference type="InterPro" id="IPR050168">
    <property type="entry name" value="AAA_ATPase_domain"/>
</dbReference>
<feature type="compositionally biased region" description="Acidic residues" evidence="5">
    <location>
        <begin position="79"/>
        <end position="91"/>
    </location>
</feature>
<reference evidence="7 8" key="1">
    <citation type="submission" date="2023-08" db="EMBL/GenBank/DDBJ databases">
        <title>Black Yeasts Isolated from many extreme environments.</title>
        <authorList>
            <person name="Coleine C."/>
            <person name="Stajich J.E."/>
            <person name="Selbmann L."/>
        </authorList>
    </citation>
    <scope>NUCLEOTIDE SEQUENCE [LARGE SCALE GENOMIC DNA]</scope>
    <source>
        <strain evidence="7 8">CCFEE 5910</strain>
    </source>
</reference>
<keyword evidence="4" id="KW-0067">ATP-binding</keyword>
<dbReference type="SMART" id="SM00382">
    <property type="entry name" value="AAA"/>
    <property type="match status" value="2"/>
</dbReference>
<dbReference type="SUPFAM" id="SSF52540">
    <property type="entry name" value="P-loop containing nucleoside triphosphate hydrolases"/>
    <property type="match status" value="2"/>
</dbReference>
<keyword evidence="8" id="KW-1185">Reference proteome</keyword>
<dbReference type="GO" id="GO:0016887">
    <property type="term" value="F:ATP hydrolysis activity"/>
    <property type="evidence" value="ECO:0007669"/>
    <property type="project" value="InterPro"/>
</dbReference>